<dbReference type="Gene3D" id="2.40.50.90">
    <property type="match status" value="1"/>
</dbReference>
<name>A0AAF1KSP3_9HYPH</name>
<evidence type="ECO:0000313" key="2">
    <source>
        <dbReference type="EMBL" id="WFR97808.1"/>
    </source>
</evidence>
<keyword evidence="2" id="KW-0614">Plasmid</keyword>
<dbReference type="KEGG" id="rtu:PR017_18015"/>
<dbReference type="InterPro" id="IPR035437">
    <property type="entry name" value="SNase_OB-fold_sf"/>
</dbReference>
<proteinExistence type="predicted"/>
<protein>
    <submittedName>
        <fullName evidence="2">Thermonuclease family protein</fullName>
    </submittedName>
</protein>
<dbReference type="EMBL" id="CP117256">
    <property type="protein sequence ID" value="WFR97808.1"/>
    <property type="molecule type" value="Genomic_DNA"/>
</dbReference>
<geneLocation type="plasmid" evidence="2 3">
    <name>pRt1078</name>
</geneLocation>
<reference evidence="3" key="2">
    <citation type="journal article" date="2023" name="MicrobiologyOpen">
        <title>Genomics of the tumorigenes clade of the family Rhizobiaceae and description of Rhizobium rhododendri sp. nov.</title>
        <authorList>
            <person name="Kuzmanovic N."/>
            <person name="diCenzo G.C."/>
            <person name="Bunk B."/>
            <person name="Sproeer C."/>
            <person name="Fruehling A."/>
            <person name="Neumann-Schaal M."/>
            <person name="Overmann J."/>
            <person name="Smalla K."/>
        </authorList>
    </citation>
    <scope>NUCLEOTIDE SEQUENCE [LARGE SCALE GENOMIC DNA]</scope>
    <source>
        <strain evidence="3">1078</strain>
        <plasmid evidence="3">pRt1078</plasmid>
    </source>
</reference>
<dbReference type="AlphaFoldDB" id="A0AAF1KSP3"/>
<dbReference type="Proteomes" id="UP000249499">
    <property type="component" value="Plasmid pRt1078"/>
</dbReference>
<evidence type="ECO:0000313" key="3">
    <source>
        <dbReference type="Proteomes" id="UP000249499"/>
    </source>
</evidence>
<dbReference type="InterPro" id="IPR016071">
    <property type="entry name" value="Staphylococal_nuclease_OB-fold"/>
</dbReference>
<gene>
    <name evidence="2" type="ORF">PR017_18015</name>
</gene>
<dbReference type="RefSeq" id="WP_279619544.1">
    <property type="nucleotide sequence ID" value="NZ_CP117256.1"/>
</dbReference>
<keyword evidence="3" id="KW-1185">Reference proteome</keyword>
<dbReference type="Pfam" id="PF00565">
    <property type="entry name" value="SNase"/>
    <property type="match status" value="1"/>
</dbReference>
<reference evidence="2 3" key="1">
    <citation type="journal article" date="2018" name="Sci. Rep.">
        <title>Rhizobium tumorigenes sp. nov., a novel plant tumorigenic bacterium isolated from cane gall tumors on thornless blackberry.</title>
        <authorList>
            <person name="Kuzmanovi N."/>
            <person name="Smalla K."/>
            <person name="Gronow S."/>
            <person name="PuBawska J."/>
        </authorList>
    </citation>
    <scope>NUCLEOTIDE SEQUENCE [LARGE SCALE GENOMIC DNA]</scope>
    <source>
        <strain evidence="2 3">1078</strain>
    </source>
</reference>
<organism evidence="2 3">
    <name type="scientific">Rhizobium tumorigenes</name>
    <dbReference type="NCBI Taxonomy" id="2041385"/>
    <lineage>
        <taxon>Bacteria</taxon>
        <taxon>Pseudomonadati</taxon>
        <taxon>Pseudomonadota</taxon>
        <taxon>Alphaproteobacteria</taxon>
        <taxon>Hyphomicrobiales</taxon>
        <taxon>Rhizobiaceae</taxon>
        <taxon>Rhizobium/Agrobacterium group</taxon>
        <taxon>Rhizobium</taxon>
    </lineage>
</organism>
<feature type="domain" description="TNase-like" evidence="1">
    <location>
        <begin position="30"/>
        <end position="81"/>
    </location>
</feature>
<dbReference type="SUPFAM" id="SSF50199">
    <property type="entry name" value="Staphylococcal nuclease"/>
    <property type="match status" value="1"/>
</dbReference>
<accession>A0AAF1KSP3</accession>
<sequence>MAVFAAFIKDTHPQCAPVVRVGALSYVVCFSTVGTQTIDLATALISEGYAFAALDANGLPINSSYAVAEQDAKRRKAGLWQFPDVQHPSLLLSHAANIKGENQP</sequence>
<evidence type="ECO:0000259" key="1">
    <source>
        <dbReference type="Pfam" id="PF00565"/>
    </source>
</evidence>